<organism evidence="2 3">
    <name type="scientific">Rhodoblastus acidophilus</name>
    <name type="common">Rhodopseudomonas acidophila</name>
    <dbReference type="NCBI Taxonomy" id="1074"/>
    <lineage>
        <taxon>Bacteria</taxon>
        <taxon>Pseudomonadati</taxon>
        <taxon>Pseudomonadota</taxon>
        <taxon>Alphaproteobacteria</taxon>
        <taxon>Hyphomicrobiales</taxon>
        <taxon>Rhodoblastaceae</taxon>
        <taxon>Rhodoblastus</taxon>
    </lineage>
</organism>
<feature type="domain" description="DUF4214" evidence="1">
    <location>
        <begin position="29"/>
        <end position="78"/>
    </location>
</feature>
<dbReference type="InterPro" id="IPR025282">
    <property type="entry name" value="DUF4214"/>
</dbReference>
<evidence type="ECO:0000259" key="1">
    <source>
        <dbReference type="Pfam" id="PF13946"/>
    </source>
</evidence>
<reference evidence="3" key="1">
    <citation type="submission" date="2017-06" db="EMBL/GenBank/DDBJ databases">
        <authorList>
            <person name="Varghese N."/>
            <person name="Submissions S."/>
        </authorList>
    </citation>
    <scope>NUCLEOTIDE SEQUENCE [LARGE SCALE GENOMIC DNA]</scope>
    <source>
        <strain evidence="3">DSM 137</strain>
    </source>
</reference>
<name>A0A212QN66_RHOAC</name>
<sequence length="113" mass="12118">MRAKALKEALKRAPCSASSGRLPGGGEPREFVRLAYSVLFAREADSAGLDHYARRLSGGAMTRPDMVAELLASPEALARPWSFALLPLDGELSAVFGAEGFDDLAPPRFLIED</sequence>
<dbReference type="Pfam" id="PF13946">
    <property type="entry name" value="DUF4214"/>
    <property type="match status" value="1"/>
</dbReference>
<accession>A0A212QN66</accession>
<dbReference type="EMBL" id="FYDG01000001">
    <property type="protein sequence ID" value="SNB60671.1"/>
    <property type="molecule type" value="Genomic_DNA"/>
</dbReference>
<proteinExistence type="predicted"/>
<dbReference type="Proteomes" id="UP000198418">
    <property type="component" value="Unassembled WGS sequence"/>
</dbReference>
<dbReference type="AlphaFoldDB" id="A0A212QN66"/>
<dbReference type="RefSeq" id="WP_088519299.1">
    <property type="nucleotide sequence ID" value="NZ_FYDG01000001.1"/>
</dbReference>
<evidence type="ECO:0000313" key="2">
    <source>
        <dbReference type="EMBL" id="SNB60671.1"/>
    </source>
</evidence>
<protein>
    <recommendedName>
        <fullName evidence="1">DUF4214 domain-containing protein</fullName>
    </recommendedName>
</protein>
<dbReference type="OrthoDB" id="8038234at2"/>
<keyword evidence="3" id="KW-1185">Reference proteome</keyword>
<gene>
    <name evidence="2" type="ORF">SAMN06265338_101881</name>
</gene>
<evidence type="ECO:0000313" key="3">
    <source>
        <dbReference type="Proteomes" id="UP000198418"/>
    </source>
</evidence>